<dbReference type="AlphaFoldDB" id="A0A7C3QVG8"/>
<evidence type="ECO:0000256" key="9">
    <source>
        <dbReference type="ARBA" id="ARBA00022722"/>
    </source>
</evidence>
<evidence type="ECO:0000256" key="2">
    <source>
        <dbReference type="ARBA" id="ARBA00001946"/>
    </source>
</evidence>
<evidence type="ECO:0000256" key="4">
    <source>
        <dbReference type="ARBA" id="ARBA00004496"/>
    </source>
</evidence>
<evidence type="ECO:0000256" key="1">
    <source>
        <dbReference type="ARBA" id="ARBA00000077"/>
    </source>
</evidence>
<evidence type="ECO:0000256" key="7">
    <source>
        <dbReference type="ARBA" id="ARBA00019179"/>
    </source>
</evidence>
<evidence type="ECO:0000256" key="10">
    <source>
        <dbReference type="ARBA" id="ARBA00022723"/>
    </source>
</evidence>
<dbReference type="PANTHER" id="PTHR10954:SF18">
    <property type="entry name" value="RIBONUCLEASE HII"/>
    <property type="match status" value="1"/>
</dbReference>
<dbReference type="NCBIfam" id="NF000595">
    <property type="entry name" value="PRK00015.1-3"/>
    <property type="match status" value="1"/>
</dbReference>
<name>A0A7C3QVG8_9BACT</name>
<sequence length="226" mass="24849">MGNPRADTERENRNKGFRCVAGIDEVGRGALAGPVVAAVAVLQYPFDIFEDMGIRDSKLLSPEKREEVNRQLLLQLSCWGVGEASVEEIDRFNIRIATFMAMKRAVESLAVFPDLLMVDGREKIPGLSCMQKSFVGGDKNILSIAAASIIAKVYRDRKMSELDSHYSGYGFSDNKGYGTPGHKEALIRQGVSQVHRTKFCQTFLTDIKTLSSSSGTSSSGTRNRDC</sequence>
<dbReference type="InterPro" id="IPR024567">
    <property type="entry name" value="RNase_HII/HIII_dom"/>
</dbReference>
<dbReference type="InterPro" id="IPR012337">
    <property type="entry name" value="RNaseH-like_sf"/>
</dbReference>
<evidence type="ECO:0000256" key="3">
    <source>
        <dbReference type="ARBA" id="ARBA00004065"/>
    </source>
</evidence>
<evidence type="ECO:0000256" key="13">
    <source>
        <dbReference type="ARBA" id="ARBA00023211"/>
    </source>
</evidence>
<comment type="catalytic activity">
    <reaction evidence="1 14 15 16">
        <text>Endonucleolytic cleavage to 5'-phosphomonoester.</text>
        <dbReference type="EC" id="3.1.26.4"/>
    </reaction>
</comment>
<dbReference type="GO" id="GO:0003723">
    <property type="term" value="F:RNA binding"/>
    <property type="evidence" value="ECO:0007669"/>
    <property type="project" value="UniProtKB-UniRule"/>
</dbReference>
<dbReference type="GO" id="GO:0004523">
    <property type="term" value="F:RNA-DNA hybrid ribonuclease activity"/>
    <property type="evidence" value="ECO:0007669"/>
    <property type="project" value="UniProtKB-UniRule"/>
</dbReference>
<evidence type="ECO:0000313" key="18">
    <source>
        <dbReference type="EMBL" id="HFT94032.1"/>
    </source>
</evidence>
<feature type="binding site" evidence="14 15">
    <location>
        <position position="24"/>
    </location>
    <ligand>
        <name>a divalent metal cation</name>
        <dbReference type="ChEBI" id="CHEBI:60240"/>
    </ligand>
</feature>
<comment type="cofactor">
    <cofactor evidence="14 15">
        <name>Mn(2+)</name>
        <dbReference type="ChEBI" id="CHEBI:29035"/>
    </cofactor>
    <cofactor evidence="14 15">
        <name>Mg(2+)</name>
        <dbReference type="ChEBI" id="CHEBI:18420"/>
    </cofactor>
    <text evidence="14 15">Manganese or magnesium. Binds 1 divalent metal ion per monomer in the absence of substrate. May bind a second metal ion after substrate binding.</text>
</comment>
<dbReference type="EMBL" id="DTMM01000186">
    <property type="protein sequence ID" value="HFT94032.1"/>
    <property type="molecule type" value="Genomic_DNA"/>
</dbReference>
<comment type="similarity">
    <text evidence="5 14 16">Belongs to the RNase HII family.</text>
</comment>
<accession>A0A7C3QVG8</accession>
<dbReference type="EC" id="3.1.26.4" evidence="6 14"/>
<keyword evidence="11 14" id="KW-0255">Endonuclease</keyword>
<organism evidence="18">
    <name type="scientific">Leptospirillum ferriphilum</name>
    <dbReference type="NCBI Taxonomy" id="178606"/>
    <lineage>
        <taxon>Bacteria</taxon>
        <taxon>Pseudomonadati</taxon>
        <taxon>Nitrospirota</taxon>
        <taxon>Nitrospiria</taxon>
        <taxon>Nitrospirales</taxon>
        <taxon>Nitrospiraceae</taxon>
        <taxon>Leptospirillum</taxon>
    </lineage>
</organism>
<evidence type="ECO:0000256" key="12">
    <source>
        <dbReference type="ARBA" id="ARBA00022801"/>
    </source>
</evidence>
<reference evidence="18" key="1">
    <citation type="journal article" date="2020" name="mSystems">
        <title>Genome- and Community-Level Interaction Insights into Carbon Utilization and Element Cycling Functions of Hydrothermarchaeota in Hydrothermal Sediment.</title>
        <authorList>
            <person name="Zhou Z."/>
            <person name="Liu Y."/>
            <person name="Xu W."/>
            <person name="Pan J."/>
            <person name="Luo Z.H."/>
            <person name="Li M."/>
        </authorList>
    </citation>
    <scope>NUCLEOTIDE SEQUENCE [LARGE SCALE GENOMIC DNA]</scope>
    <source>
        <strain evidence="18">SpSt-902</strain>
    </source>
</reference>
<feature type="binding site" evidence="14 15">
    <location>
        <position position="119"/>
    </location>
    <ligand>
        <name>a divalent metal cation</name>
        <dbReference type="ChEBI" id="CHEBI:60240"/>
    </ligand>
</feature>
<proteinExistence type="inferred from homology"/>
<keyword evidence="8 14" id="KW-0963">Cytoplasm</keyword>
<dbReference type="CDD" id="cd07182">
    <property type="entry name" value="RNase_HII_bacteria_HII_like"/>
    <property type="match status" value="1"/>
</dbReference>
<evidence type="ECO:0000256" key="11">
    <source>
        <dbReference type="ARBA" id="ARBA00022759"/>
    </source>
</evidence>
<dbReference type="GO" id="GO:0030145">
    <property type="term" value="F:manganese ion binding"/>
    <property type="evidence" value="ECO:0007669"/>
    <property type="project" value="UniProtKB-UniRule"/>
</dbReference>
<evidence type="ECO:0000256" key="5">
    <source>
        <dbReference type="ARBA" id="ARBA00007383"/>
    </source>
</evidence>
<dbReference type="GO" id="GO:0032299">
    <property type="term" value="C:ribonuclease H2 complex"/>
    <property type="evidence" value="ECO:0007669"/>
    <property type="project" value="TreeGrafter"/>
</dbReference>
<comment type="subcellular location">
    <subcellularLocation>
        <location evidence="4 14">Cytoplasm</location>
    </subcellularLocation>
</comment>
<evidence type="ECO:0000256" key="6">
    <source>
        <dbReference type="ARBA" id="ARBA00012180"/>
    </source>
</evidence>
<dbReference type="HAMAP" id="MF_00052_B">
    <property type="entry name" value="RNase_HII_B"/>
    <property type="match status" value="1"/>
</dbReference>
<gene>
    <name evidence="14" type="primary">rnhB</name>
    <name evidence="18" type="ORF">ENX03_08910</name>
</gene>
<dbReference type="PROSITE" id="PS51975">
    <property type="entry name" value="RNASE_H_2"/>
    <property type="match status" value="1"/>
</dbReference>
<keyword evidence="9 14" id="KW-0540">Nuclease</keyword>
<dbReference type="Pfam" id="PF01351">
    <property type="entry name" value="RNase_HII"/>
    <property type="match status" value="1"/>
</dbReference>
<feature type="domain" description="RNase H type-2" evidence="17">
    <location>
        <begin position="18"/>
        <end position="219"/>
    </location>
</feature>
<dbReference type="SUPFAM" id="SSF53098">
    <property type="entry name" value="Ribonuclease H-like"/>
    <property type="match status" value="1"/>
</dbReference>
<evidence type="ECO:0000256" key="15">
    <source>
        <dbReference type="PROSITE-ProRule" id="PRU01319"/>
    </source>
</evidence>
<dbReference type="InterPro" id="IPR036397">
    <property type="entry name" value="RNaseH_sf"/>
</dbReference>
<keyword evidence="12 14" id="KW-0378">Hydrolase</keyword>
<dbReference type="GO" id="GO:0005737">
    <property type="term" value="C:cytoplasm"/>
    <property type="evidence" value="ECO:0007669"/>
    <property type="project" value="UniProtKB-SubCell"/>
</dbReference>
<comment type="caution">
    <text evidence="18">The sequence shown here is derived from an EMBL/GenBank/DDBJ whole genome shotgun (WGS) entry which is preliminary data.</text>
</comment>
<comment type="function">
    <text evidence="3 14 16">Endonuclease that specifically degrades the RNA of RNA-DNA hybrids.</text>
</comment>
<dbReference type="PANTHER" id="PTHR10954">
    <property type="entry name" value="RIBONUCLEASE H2 SUBUNIT A"/>
    <property type="match status" value="1"/>
</dbReference>
<dbReference type="Gene3D" id="3.30.420.10">
    <property type="entry name" value="Ribonuclease H-like superfamily/Ribonuclease H"/>
    <property type="match status" value="1"/>
</dbReference>
<evidence type="ECO:0000256" key="8">
    <source>
        <dbReference type="ARBA" id="ARBA00022490"/>
    </source>
</evidence>
<keyword evidence="10 14" id="KW-0479">Metal-binding</keyword>
<dbReference type="GO" id="GO:0006298">
    <property type="term" value="P:mismatch repair"/>
    <property type="evidence" value="ECO:0007669"/>
    <property type="project" value="TreeGrafter"/>
</dbReference>
<evidence type="ECO:0000256" key="14">
    <source>
        <dbReference type="HAMAP-Rule" id="MF_00052"/>
    </source>
</evidence>
<dbReference type="GO" id="GO:0043137">
    <property type="term" value="P:DNA replication, removal of RNA primer"/>
    <property type="evidence" value="ECO:0007669"/>
    <property type="project" value="TreeGrafter"/>
</dbReference>
<feature type="binding site" evidence="14 15">
    <location>
        <position position="25"/>
    </location>
    <ligand>
        <name>a divalent metal cation</name>
        <dbReference type="ChEBI" id="CHEBI:60240"/>
    </ligand>
</feature>
<evidence type="ECO:0000259" key="17">
    <source>
        <dbReference type="PROSITE" id="PS51975"/>
    </source>
</evidence>
<evidence type="ECO:0000256" key="16">
    <source>
        <dbReference type="RuleBase" id="RU003515"/>
    </source>
</evidence>
<protein>
    <recommendedName>
        <fullName evidence="7 14">Ribonuclease HII</fullName>
        <shortName evidence="14">RNase HII</shortName>
        <ecNumber evidence="6 14">3.1.26.4</ecNumber>
    </recommendedName>
</protein>
<keyword evidence="13 14" id="KW-0464">Manganese</keyword>
<comment type="cofactor">
    <cofactor evidence="2">
        <name>Mg(2+)</name>
        <dbReference type="ChEBI" id="CHEBI:18420"/>
    </cofactor>
</comment>
<dbReference type="InterPro" id="IPR022898">
    <property type="entry name" value="RNase_HII"/>
</dbReference>
<dbReference type="InterPro" id="IPR001352">
    <property type="entry name" value="RNase_HII/HIII"/>
</dbReference>